<protein>
    <submittedName>
        <fullName evidence="1">Uncharacterized protein</fullName>
    </submittedName>
</protein>
<dbReference type="OrthoDB" id="10637554at2759"/>
<sequence length="75" mass="8506">MSRLIRGQRAPMEDPADLHEMEEIIQPGEFPYVDIYGPWFVGDAFKPHMKNIYTGVMEQRAHHAGSAGSKTRASF</sequence>
<accession>A0A9W4UPD8</accession>
<keyword evidence="2" id="KW-1185">Reference proteome</keyword>
<dbReference type="AlphaFoldDB" id="A0A9W4UPD8"/>
<gene>
    <name evidence="1" type="ORF">PDIGIT_LOCUS12833</name>
</gene>
<reference evidence="1" key="1">
    <citation type="submission" date="2023-01" db="EMBL/GenBank/DDBJ databases">
        <authorList>
            <person name="Van Ghelder C."/>
            <person name="Rancurel C."/>
        </authorList>
    </citation>
    <scope>NUCLEOTIDE SEQUENCE</scope>
    <source>
        <strain evidence="1">CNCM I-4278</strain>
    </source>
</reference>
<name>A0A9W4UPD8_9PLEO</name>
<organism evidence="1 2">
    <name type="scientific">Periconia digitata</name>
    <dbReference type="NCBI Taxonomy" id="1303443"/>
    <lineage>
        <taxon>Eukaryota</taxon>
        <taxon>Fungi</taxon>
        <taxon>Dikarya</taxon>
        <taxon>Ascomycota</taxon>
        <taxon>Pezizomycotina</taxon>
        <taxon>Dothideomycetes</taxon>
        <taxon>Pleosporomycetidae</taxon>
        <taxon>Pleosporales</taxon>
        <taxon>Massarineae</taxon>
        <taxon>Periconiaceae</taxon>
        <taxon>Periconia</taxon>
    </lineage>
</organism>
<evidence type="ECO:0000313" key="1">
    <source>
        <dbReference type="EMBL" id="CAI6339670.1"/>
    </source>
</evidence>
<evidence type="ECO:0000313" key="2">
    <source>
        <dbReference type="Proteomes" id="UP001152607"/>
    </source>
</evidence>
<comment type="caution">
    <text evidence="1">The sequence shown here is derived from an EMBL/GenBank/DDBJ whole genome shotgun (WGS) entry which is preliminary data.</text>
</comment>
<proteinExistence type="predicted"/>
<dbReference type="Proteomes" id="UP001152607">
    <property type="component" value="Unassembled WGS sequence"/>
</dbReference>
<dbReference type="EMBL" id="CAOQHR010000009">
    <property type="protein sequence ID" value="CAI6339670.1"/>
    <property type="molecule type" value="Genomic_DNA"/>
</dbReference>